<dbReference type="AlphaFoldDB" id="A0A2M7Z6X6"/>
<comment type="caution">
    <text evidence="2">The sequence shown here is derived from an EMBL/GenBank/DDBJ whole genome shotgun (WGS) entry which is preliminary data.</text>
</comment>
<dbReference type="Pfam" id="PF16473">
    <property type="entry name" value="Rv2179c-like"/>
    <property type="match status" value="1"/>
</dbReference>
<dbReference type="InterPro" id="IPR013520">
    <property type="entry name" value="Ribonucl_H"/>
</dbReference>
<dbReference type="SMART" id="SM00479">
    <property type="entry name" value="EXOIII"/>
    <property type="match status" value="1"/>
</dbReference>
<organism evidence="2 3">
    <name type="scientific">Candidatus Magasanikbacteria bacterium CG_4_9_14_3_um_filter_32_9</name>
    <dbReference type="NCBI Taxonomy" id="1974644"/>
    <lineage>
        <taxon>Bacteria</taxon>
        <taxon>Candidatus Magasanikiibacteriota</taxon>
    </lineage>
</organism>
<dbReference type="InterPro" id="IPR033390">
    <property type="entry name" value="Rv2179c-like"/>
</dbReference>
<reference evidence="3" key="1">
    <citation type="submission" date="2017-09" db="EMBL/GenBank/DDBJ databases">
        <title>Depth-based differentiation of microbial function through sediment-hosted aquifers and enrichment of novel symbionts in the deep terrestrial subsurface.</title>
        <authorList>
            <person name="Probst A.J."/>
            <person name="Ladd B."/>
            <person name="Jarett J.K."/>
            <person name="Geller-Mcgrath D.E."/>
            <person name="Sieber C.M.K."/>
            <person name="Emerson J.B."/>
            <person name="Anantharaman K."/>
            <person name="Thomas B.C."/>
            <person name="Malmstrom R."/>
            <person name="Stieglmeier M."/>
            <person name="Klingl A."/>
            <person name="Woyke T."/>
            <person name="Ryan C.M."/>
            <person name="Banfield J.F."/>
        </authorList>
    </citation>
    <scope>NUCLEOTIDE SEQUENCE [LARGE SCALE GENOMIC DNA]</scope>
</reference>
<dbReference type="Proteomes" id="UP000230843">
    <property type="component" value="Unassembled WGS sequence"/>
</dbReference>
<accession>A0A2M7Z6X6</accession>
<evidence type="ECO:0000313" key="2">
    <source>
        <dbReference type="EMBL" id="PJA89877.1"/>
    </source>
</evidence>
<dbReference type="InterPro" id="IPR036397">
    <property type="entry name" value="RNaseH_sf"/>
</dbReference>
<name>A0A2M7Z6X6_9BACT</name>
<dbReference type="SUPFAM" id="SSF53098">
    <property type="entry name" value="Ribonuclease H-like"/>
    <property type="match status" value="1"/>
</dbReference>
<evidence type="ECO:0000313" key="3">
    <source>
        <dbReference type="Proteomes" id="UP000230843"/>
    </source>
</evidence>
<gene>
    <name evidence="2" type="ORF">CO137_01960</name>
</gene>
<dbReference type="GO" id="GO:0003676">
    <property type="term" value="F:nucleic acid binding"/>
    <property type="evidence" value="ECO:0007669"/>
    <property type="project" value="InterPro"/>
</dbReference>
<dbReference type="InterPro" id="IPR012337">
    <property type="entry name" value="RNaseH-like_sf"/>
</dbReference>
<dbReference type="GO" id="GO:0004527">
    <property type="term" value="F:exonuclease activity"/>
    <property type="evidence" value="ECO:0007669"/>
    <property type="project" value="UniProtKB-ARBA"/>
</dbReference>
<feature type="domain" description="Exonuclease" evidence="1">
    <location>
        <begin position="10"/>
        <end position="202"/>
    </location>
</feature>
<dbReference type="EMBL" id="PFVJ01000041">
    <property type="protein sequence ID" value="PJA89877.1"/>
    <property type="molecule type" value="Genomic_DNA"/>
</dbReference>
<sequence length="203" mass="23658">MNKSIMAKEFYISVDIETAGTVPEKYSMLSIGAVIVGQSDKEFYRELKPINFNFEKEALDVCRNCFSEDTQAHLSEMGDKKPSDILYALQDIGHEPGEVMEDFYAWVKEVSPKNSRPLFLGYNASFDWQFINQYFSKYVGENPFRYDPVDIKSYYMGKNKMLWTDISKKAIRREYGLEDNELPHNALFDAKEQAEIFEELLKD</sequence>
<dbReference type="CDD" id="cd06127">
    <property type="entry name" value="DEDDh"/>
    <property type="match status" value="1"/>
</dbReference>
<evidence type="ECO:0000259" key="1">
    <source>
        <dbReference type="SMART" id="SM00479"/>
    </source>
</evidence>
<proteinExistence type="predicted"/>
<protein>
    <recommendedName>
        <fullName evidence="1">Exonuclease domain-containing protein</fullName>
    </recommendedName>
</protein>
<dbReference type="Gene3D" id="3.30.420.10">
    <property type="entry name" value="Ribonuclease H-like superfamily/Ribonuclease H"/>
    <property type="match status" value="1"/>
</dbReference>